<comment type="caution">
    <text evidence="2">The sequence shown here is derived from an EMBL/GenBank/DDBJ whole genome shotgun (WGS) entry which is preliminary data.</text>
</comment>
<sequence length="102" mass="11597">MDEATRKRLDIKSIEECKAAARCATDDIVFLRTHYGEVLTVVDGELKRVETHIGLTQGGLFSMLQFCLAVCMRVFKPLKDSSRSSTRSSTRRPSRTTRTCRR</sequence>
<proteinExistence type="predicted"/>
<reference evidence="3" key="1">
    <citation type="journal article" date="2015" name="PLoS Genet.">
        <title>Genome Sequence and Transcriptome Analyses of Chrysochromulina tobin: Metabolic Tools for Enhanced Algal Fitness in the Prominent Order Prymnesiales (Haptophyceae).</title>
        <authorList>
            <person name="Hovde B.T."/>
            <person name="Deodato C.R."/>
            <person name="Hunsperger H.M."/>
            <person name="Ryken S.A."/>
            <person name="Yost W."/>
            <person name="Jha R.K."/>
            <person name="Patterson J."/>
            <person name="Monnat R.J. Jr."/>
            <person name="Barlow S.B."/>
            <person name="Starkenburg S.R."/>
            <person name="Cattolico R.A."/>
        </authorList>
    </citation>
    <scope>NUCLEOTIDE SEQUENCE</scope>
    <source>
        <strain evidence="3">CCMP291</strain>
    </source>
</reference>
<evidence type="ECO:0000313" key="2">
    <source>
        <dbReference type="EMBL" id="KOO34687.1"/>
    </source>
</evidence>
<dbReference type="EMBL" id="JWZX01001133">
    <property type="protein sequence ID" value="KOO34687.1"/>
    <property type="molecule type" value="Genomic_DNA"/>
</dbReference>
<evidence type="ECO:0000313" key="3">
    <source>
        <dbReference type="Proteomes" id="UP000037460"/>
    </source>
</evidence>
<name>A0A0M0K7V5_9EUKA</name>
<feature type="compositionally biased region" description="Basic residues" evidence="1">
    <location>
        <begin position="89"/>
        <end position="102"/>
    </location>
</feature>
<evidence type="ECO:0000256" key="1">
    <source>
        <dbReference type="SAM" id="MobiDB-lite"/>
    </source>
</evidence>
<protein>
    <submittedName>
        <fullName evidence="2">Uncharacterized protein</fullName>
    </submittedName>
</protein>
<dbReference type="AlphaFoldDB" id="A0A0M0K7V5"/>
<dbReference type="Proteomes" id="UP000037460">
    <property type="component" value="Unassembled WGS sequence"/>
</dbReference>
<accession>A0A0M0K7V5</accession>
<organism evidence="2 3">
    <name type="scientific">Chrysochromulina tobinii</name>
    <dbReference type="NCBI Taxonomy" id="1460289"/>
    <lineage>
        <taxon>Eukaryota</taxon>
        <taxon>Haptista</taxon>
        <taxon>Haptophyta</taxon>
        <taxon>Prymnesiophyceae</taxon>
        <taxon>Prymnesiales</taxon>
        <taxon>Chrysochromulinaceae</taxon>
        <taxon>Chrysochromulina</taxon>
    </lineage>
</organism>
<keyword evidence="3" id="KW-1185">Reference proteome</keyword>
<feature type="region of interest" description="Disordered" evidence="1">
    <location>
        <begin position="79"/>
        <end position="102"/>
    </location>
</feature>
<gene>
    <name evidence="2" type="ORF">Ctob_014804</name>
</gene>